<dbReference type="InterPro" id="IPR013120">
    <property type="entry name" value="FAR_NAD-bd"/>
</dbReference>
<dbReference type="Gene3D" id="3.40.50.12780">
    <property type="entry name" value="N-terminal domain of ligase-like"/>
    <property type="match status" value="1"/>
</dbReference>
<dbReference type="InterPro" id="IPR042099">
    <property type="entry name" value="ANL_N_sf"/>
</dbReference>
<proteinExistence type="predicted"/>
<dbReference type="PANTHER" id="PTHR43439:SF2">
    <property type="entry name" value="ENZYME, PUTATIVE (JCVI)-RELATED"/>
    <property type="match status" value="1"/>
</dbReference>
<dbReference type="Proteomes" id="UP000807025">
    <property type="component" value="Unassembled WGS sequence"/>
</dbReference>
<dbReference type="PROSITE" id="PS00455">
    <property type="entry name" value="AMP_BINDING"/>
    <property type="match status" value="1"/>
</dbReference>
<sequence>MSPIVAGSTFIRPYLNLGYGYDRPDGVNSLPELIEFNGKHNPDHIFGLQSRAGEGVSPVEITFEQLQFSVESACAWMVNNVKATTGRTRREQAVPPVAILLGSDIGIYIYMAALLRIGTPVLCLSARLTPVAIAHLLKATKPTCMFINAQVARAAKETLTILQDDPEVKTIPLFADALSYEELLDPENSAHKGLPVPPVYTEFKYEDRDAVILHSSGTTGLPKPIFHAQAYLLIYGACHRLPEQKQAFRFNVSTLPLYHGFGLLAPSLSLSIGMPFVLPPASVIPTARLTIAAIQSVGARSLLSVPSIIEDITRFPGGLDILRTLDFIAIGGAPMKEHVGSELVAQGVNLLNHWGVTEIGAIAPVERIPPGYDWHYLRPRTDMGLKFVKVEDANGLTYRLIGQAPGWPEPFVVQDYLVANPNDNKQFKILGRADDLIVLATGEKVRPANMERAISEHPDVKEVIAFGDGQLSLGLLVELAAGKAPADLSIAENHEALLASIDPYLERGNSFTDKHGKITREMIVFTRSETKPLVRTDKGSLARKTNYAAFDAEIKNAYDRADALKAVPFPLPSQGDALINAVRELVKGITGSDEYGSPEADNADFFEVGMDSLQANRLRRSILTGLRVTKGLAKPVEDIEADFCFQNSTIIKLYGAIVAVMEGTYGEEGGDKESKRLAAMAEAVEEFRSELVSYQPIATEARKLRVHKTSVEAGSVVLLTGSTGSLGCMLVARLASDPTVAKLICFNRPQPSSKVDLRQRQLDAMEKRGAIMDPKYLEKVEFYEADTSRVDFGLGLEVYESLYNVTHIFHNAWPVNFNRSLSSFAPHVRALCNFVRLGLISTGKRGAGAQPTRVMFASSIAVVGKFPLLNPQGPLEIPEVPLDAINTAEFGYPEAKWVGERVLMAAEELYGTGSGGEALVRTSNVRIGQMTGAEGTGAWNESEHFPIIVRTAQTLKALPILHGSLSWMPVNRAANAITDFLFCERFRPFYHMENPSRQPWAGLLGDLATVLGGISTPLALIPFPEWLDCVRALGEDPERNAAFKVLNFLEHDFVRMASGPVILRTSTAREDSPTMVNSTAVDKRHLEEYVAYWRRVKALQ</sequence>
<evidence type="ECO:0000259" key="4">
    <source>
        <dbReference type="Pfam" id="PF07993"/>
    </source>
</evidence>
<dbReference type="AlphaFoldDB" id="A0A9P5ZU45"/>
<dbReference type="OrthoDB" id="429813at2759"/>
<feature type="domain" description="Thioester reductase (TE)" evidence="4">
    <location>
        <begin position="719"/>
        <end position="977"/>
    </location>
</feature>
<keyword evidence="2" id="KW-0597">Phosphoprotein</keyword>
<organism evidence="5 6">
    <name type="scientific">Pleurotus eryngii</name>
    <name type="common">Boletus of the steppes</name>
    <dbReference type="NCBI Taxonomy" id="5323"/>
    <lineage>
        <taxon>Eukaryota</taxon>
        <taxon>Fungi</taxon>
        <taxon>Dikarya</taxon>
        <taxon>Basidiomycota</taxon>
        <taxon>Agaricomycotina</taxon>
        <taxon>Agaricomycetes</taxon>
        <taxon>Agaricomycetidae</taxon>
        <taxon>Agaricales</taxon>
        <taxon>Pleurotineae</taxon>
        <taxon>Pleurotaceae</taxon>
        <taxon>Pleurotus</taxon>
    </lineage>
</organism>
<reference evidence="5" key="1">
    <citation type="submission" date="2020-11" db="EMBL/GenBank/DDBJ databases">
        <authorList>
            <consortium name="DOE Joint Genome Institute"/>
            <person name="Ahrendt S."/>
            <person name="Riley R."/>
            <person name="Andreopoulos W."/>
            <person name="Labutti K."/>
            <person name="Pangilinan J."/>
            <person name="Ruiz-Duenas F.J."/>
            <person name="Barrasa J.M."/>
            <person name="Sanchez-Garcia M."/>
            <person name="Camarero S."/>
            <person name="Miyauchi S."/>
            <person name="Serrano A."/>
            <person name="Linde D."/>
            <person name="Babiker R."/>
            <person name="Drula E."/>
            <person name="Ayuso-Fernandez I."/>
            <person name="Pacheco R."/>
            <person name="Padilla G."/>
            <person name="Ferreira P."/>
            <person name="Barriuso J."/>
            <person name="Kellner H."/>
            <person name="Castanera R."/>
            <person name="Alfaro M."/>
            <person name="Ramirez L."/>
            <person name="Pisabarro A.G."/>
            <person name="Kuo A."/>
            <person name="Tritt A."/>
            <person name="Lipzen A."/>
            <person name="He G."/>
            <person name="Yan M."/>
            <person name="Ng V."/>
            <person name="Cullen D."/>
            <person name="Martin F."/>
            <person name="Rosso M.-N."/>
            <person name="Henrissat B."/>
            <person name="Hibbett D."/>
            <person name="Martinez A.T."/>
            <person name="Grigoriev I.V."/>
        </authorList>
    </citation>
    <scope>NUCLEOTIDE SEQUENCE</scope>
    <source>
        <strain evidence="5">ATCC 90797</strain>
    </source>
</reference>
<dbReference type="Gene3D" id="3.40.50.720">
    <property type="entry name" value="NAD(P)-binding Rossmann-like Domain"/>
    <property type="match status" value="1"/>
</dbReference>
<dbReference type="Pfam" id="PF23562">
    <property type="entry name" value="AMP-binding_C_3"/>
    <property type="match status" value="1"/>
</dbReference>
<dbReference type="InterPro" id="IPR006162">
    <property type="entry name" value="Ppantetheine_attach_site"/>
</dbReference>
<keyword evidence="1" id="KW-0596">Phosphopantetheine</keyword>
<evidence type="ECO:0000256" key="1">
    <source>
        <dbReference type="ARBA" id="ARBA00022450"/>
    </source>
</evidence>
<dbReference type="PANTHER" id="PTHR43439">
    <property type="entry name" value="PHENYLACETATE-COENZYME A LIGASE"/>
    <property type="match status" value="1"/>
</dbReference>
<dbReference type="EMBL" id="MU154584">
    <property type="protein sequence ID" value="KAF9493517.1"/>
    <property type="molecule type" value="Genomic_DNA"/>
</dbReference>
<comment type="caution">
    <text evidence="5">The sequence shown here is derived from an EMBL/GenBank/DDBJ whole genome shotgun (WGS) entry which is preliminary data.</text>
</comment>
<dbReference type="SUPFAM" id="SSF51735">
    <property type="entry name" value="NAD(P)-binding Rossmann-fold domains"/>
    <property type="match status" value="1"/>
</dbReference>
<dbReference type="InterPro" id="IPR036291">
    <property type="entry name" value="NAD(P)-bd_dom_sf"/>
</dbReference>
<name>A0A9P5ZU45_PLEER</name>
<dbReference type="SUPFAM" id="SSF56801">
    <property type="entry name" value="Acetyl-CoA synthetase-like"/>
    <property type="match status" value="1"/>
</dbReference>
<evidence type="ECO:0000259" key="3">
    <source>
        <dbReference type="Pfam" id="PF00501"/>
    </source>
</evidence>
<dbReference type="Pfam" id="PF00501">
    <property type="entry name" value="AMP-binding"/>
    <property type="match status" value="1"/>
</dbReference>
<dbReference type="InterPro" id="IPR020845">
    <property type="entry name" value="AMP-binding_CS"/>
</dbReference>
<dbReference type="PROSITE" id="PS00012">
    <property type="entry name" value="PHOSPHOPANTETHEINE"/>
    <property type="match status" value="1"/>
</dbReference>
<keyword evidence="6" id="KW-1185">Reference proteome</keyword>
<protein>
    <submittedName>
        <fullName evidence="5">Acetyl-CoA synthetase-like protein</fullName>
    </submittedName>
</protein>
<evidence type="ECO:0000313" key="6">
    <source>
        <dbReference type="Proteomes" id="UP000807025"/>
    </source>
</evidence>
<dbReference type="InterPro" id="IPR051414">
    <property type="entry name" value="Adenylate-forming_Reductase"/>
</dbReference>
<feature type="domain" description="AMP-dependent synthetase/ligase" evidence="3">
    <location>
        <begin position="96"/>
        <end position="375"/>
    </location>
</feature>
<evidence type="ECO:0000256" key="2">
    <source>
        <dbReference type="ARBA" id="ARBA00022553"/>
    </source>
</evidence>
<evidence type="ECO:0000313" key="5">
    <source>
        <dbReference type="EMBL" id="KAF9493517.1"/>
    </source>
</evidence>
<dbReference type="Pfam" id="PF07993">
    <property type="entry name" value="NAD_binding_4"/>
    <property type="match status" value="1"/>
</dbReference>
<dbReference type="InterPro" id="IPR000873">
    <property type="entry name" value="AMP-dep_synth/lig_dom"/>
</dbReference>
<gene>
    <name evidence="5" type="ORF">BDN71DRAFT_1508486</name>
</gene>
<accession>A0A9P5ZU45</accession>